<keyword evidence="2" id="KW-0479">Metal-binding</keyword>
<feature type="binding site" evidence="2">
    <location>
        <position position="133"/>
    </location>
    <ligand>
        <name>Fe cation</name>
        <dbReference type="ChEBI" id="CHEBI:24875"/>
    </ligand>
</feature>
<comment type="catalytic activity">
    <reaction evidence="2">
        <text>N-terminal N-formyl-L-methionyl-[peptide] + H2O = N-terminal L-methionyl-[peptide] + formate</text>
        <dbReference type="Rhea" id="RHEA:24420"/>
        <dbReference type="Rhea" id="RHEA-COMP:10639"/>
        <dbReference type="Rhea" id="RHEA-COMP:10640"/>
        <dbReference type="ChEBI" id="CHEBI:15377"/>
        <dbReference type="ChEBI" id="CHEBI:15740"/>
        <dbReference type="ChEBI" id="CHEBI:49298"/>
        <dbReference type="ChEBI" id="CHEBI:64731"/>
        <dbReference type="EC" id="3.5.1.88"/>
    </reaction>
</comment>
<feature type="binding site" evidence="2">
    <location>
        <position position="129"/>
    </location>
    <ligand>
        <name>Fe cation</name>
        <dbReference type="ChEBI" id="CHEBI:24875"/>
    </ligand>
</feature>
<dbReference type="EC" id="3.5.1.88" evidence="2"/>
<evidence type="ECO:0000256" key="1">
    <source>
        <dbReference type="ARBA" id="ARBA00010759"/>
    </source>
</evidence>
<comment type="similarity">
    <text evidence="1 2">Belongs to the polypeptide deformylase family.</text>
</comment>
<dbReference type="NCBIfam" id="NF001159">
    <property type="entry name" value="PRK00150.1-3"/>
    <property type="match status" value="1"/>
</dbReference>
<feature type="active site" evidence="2">
    <location>
        <position position="130"/>
    </location>
</feature>
<protein>
    <recommendedName>
        <fullName evidence="2">Peptide deformylase</fullName>
        <shortName evidence="2">PDF</shortName>
        <ecNumber evidence="2">3.5.1.88</ecNumber>
    </recommendedName>
    <alternativeName>
        <fullName evidence="2">Polypeptide deformylase</fullName>
    </alternativeName>
</protein>
<reference evidence="3 4" key="1">
    <citation type="submission" date="2024-03" db="EMBL/GenBank/DDBJ databases">
        <title>Ignisphaera cupida sp. nov., a hyperthermophilic hydrolytic archaeon from a hot spring of Kamchatka, and proposal of Ignisphaeraceae fam. nov.</title>
        <authorList>
            <person name="Podosokorskaya O.A."/>
            <person name="Elcheninov A.G."/>
            <person name="Maltseva A.I."/>
            <person name="Zayulina K.S."/>
            <person name="Novikov A."/>
            <person name="Merkel A.Y."/>
        </authorList>
    </citation>
    <scope>NUCLEOTIDE SEQUENCE [LARGE SCALE GENOMIC DNA]</scope>
    <source>
        <strain evidence="3 4">38H-sp</strain>
    </source>
</reference>
<dbReference type="Pfam" id="PF01327">
    <property type="entry name" value="Pep_deformylase"/>
    <property type="match status" value="1"/>
</dbReference>
<keyword evidence="2 3" id="KW-0378">Hydrolase</keyword>
<dbReference type="HAMAP" id="MF_00163">
    <property type="entry name" value="Pep_deformylase"/>
    <property type="match status" value="1"/>
</dbReference>
<dbReference type="NCBIfam" id="TIGR00079">
    <property type="entry name" value="pept_deformyl"/>
    <property type="match status" value="1"/>
</dbReference>
<dbReference type="Proteomes" id="UP001466331">
    <property type="component" value="Unassembled WGS sequence"/>
</dbReference>
<dbReference type="PRINTS" id="PR01576">
    <property type="entry name" value="PDEFORMYLASE"/>
</dbReference>
<feature type="binding site" evidence="2">
    <location>
        <position position="87"/>
    </location>
    <ligand>
        <name>Fe cation</name>
        <dbReference type="ChEBI" id="CHEBI:24875"/>
    </ligand>
</feature>
<dbReference type="CDD" id="cd00487">
    <property type="entry name" value="Pep_deformylase"/>
    <property type="match status" value="1"/>
</dbReference>
<dbReference type="EMBL" id="JBCHKQ010000001">
    <property type="protein sequence ID" value="MEM5947402.1"/>
    <property type="molecule type" value="Genomic_DNA"/>
</dbReference>
<dbReference type="PANTHER" id="PTHR10458">
    <property type="entry name" value="PEPTIDE DEFORMYLASE"/>
    <property type="match status" value="1"/>
</dbReference>
<dbReference type="GO" id="GO:0042586">
    <property type="term" value="F:peptide deformylase activity"/>
    <property type="evidence" value="ECO:0007669"/>
    <property type="project" value="UniProtKB-EC"/>
</dbReference>
<keyword evidence="2" id="KW-0408">Iron</keyword>
<sequence>MDLRYMGDDVLRQKATLVPDIDEGLSRIVESMFDVMNSARGVGLAAPQVGISQRFFICHAPDDEPRVFINPEIISTSPELSAYEEGCLSIPGIYADVVRPAKIEVQAWDLRGRPFKLEADGFLARVIQHEYDHLNGVLFLDRLPSKKRSRLENMFFKQMARGEK</sequence>
<evidence type="ECO:0000313" key="4">
    <source>
        <dbReference type="Proteomes" id="UP001466331"/>
    </source>
</evidence>
<dbReference type="SUPFAM" id="SSF56420">
    <property type="entry name" value="Peptide deformylase"/>
    <property type="match status" value="1"/>
</dbReference>
<dbReference type="RefSeq" id="WP_420068851.1">
    <property type="nucleotide sequence ID" value="NZ_JBCHKQ010000001.1"/>
</dbReference>
<proteinExistence type="inferred from homology"/>
<keyword evidence="2" id="KW-0648">Protein biosynthesis</keyword>
<accession>A0ABU9UB41</accession>
<organism evidence="3 4">
    <name type="scientific">Rarispira pelagica</name>
    <dbReference type="NCBI Taxonomy" id="3141764"/>
    <lineage>
        <taxon>Bacteria</taxon>
        <taxon>Pseudomonadati</taxon>
        <taxon>Spirochaetota</taxon>
        <taxon>Spirochaetia</taxon>
        <taxon>Winmispirales</taxon>
        <taxon>Winmispiraceae</taxon>
        <taxon>Rarispira</taxon>
    </lineage>
</organism>
<evidence type="ECO:0000313" key="3">
    <source>
        <dbReference type="EMBL" id="MEM5947402.1"/>
    </source>
</evidence>
<comment type="caution">
    <text evidence="3">The sequence shown here is derived from an EMBL/GenBank/DDBJ whole genome shotgun (WGS) entry which is preliminary data.</text>
</comment>
<dbReference type="PANTHER" id="PTHR10458:SF22">
    <property type="entry name" value="PEPTIDE DEFORMYLASE"/>
    <property type="match status" value="1"/>
</dbReference>
<keyword evidence="4" id="KW-1185">Reference proteome</keyword>
<dbReference type="Gene3D" id="3.90.45.10">
    <property type="entry name" value="Peptide deformylase"/>
    <property type="match status" value="1"/>
</dbReference>
<evidence type="ECO:0000256" key="2">
    <source>
        <dbReference type="HAMAP-Rule" id="MF_00163"/>
    </source>
</evidence>
<dbReference type="PIRSF" id="PIRSF004749">
    <property type="entry name" value="Pep_def"/>
    <property type="match status" value="1"/>
</dbReference>
<gene>
    <name evidence="2 3" type="primary">def</name>
    <name evidence="3" type="ORF">WKV44_02485</name>
</gene>
<comment type="cofactor">
    <cofactor evidence="2">
        <name>Fe(2+)</name>
        <dbReference type="ChEBI" id="CHEBI:29033"/>
    </cofactor>
    <text evidence="2">Binds 1 Fe(2+) ion.</text>
</comment>
<dbReference type="InterPro" id="IPR036821">
    <property type="entry name" value="Peptide_deformylase_sf"/>
</dbReference>
<comment type="function">
    <text evidence="2">Removes the formyl group from the N-terminal Met of newly synthesized proteins. Requires at least a dipeptide for an efficient rate of reaction. N-terminal L-methionine is a prerequisite for activity but the enzyme has broad specificity at other positions.</text>
</comment>
<name>A0ABU9UB41_9SPIR</name>
<dbReference type="InterPro" id="IPR023635">
    <property type="entry name" value="Peptide_deformylase"/>
</dbReference>